<dbReference type="EMBL" id="JAJHNU010000001">
    <property type="protein sequence ID" value="MDN4120632.1"/>
    <property type="molecule type" value="Genomic_DNA"/>
</dbReference>
<keyword evidence="2" id="KW-0119">Carbohydrate metabolism</keyword>
<dbReference type="InterPro" id="IPR050282">
    <property type="entry name" value="Cycloisomerase_2"/>
</dbReference>
<evidence type="ECO:0000256" key="2">
    <source>
        <dbReference type="ARBA" id="ARBA00022526"/>
    </source>
</evidence>
<organism evidence="3 4">
    <name type="scientific">Alcaligenes endophyticus</name>
    <dbReference type="NCBI Taxonomy" id="1929088"/>
    <lineage>
        <taxon>Bacteria</taxon>
        <taxon>Pseudomonadati</taxon>
        <taxon>Pseudomonadota</taxon>
        <taxon>Betaproteobacteria</taxon>
        <taxon>Burkholderiales</taxon>
        <taxon>Alcaligenaceae</taxon>
        <taxon>Alcaligenes</taxon>
    </lineage>
</organism>
<dbReference type="InterPro" id="IPR019405">
    <property type="entry name" value="Lactonase_7-beta_prop"/>
</dbReference>
<dbReference type="InterPro" id="IPR011048">
    <property type="entry name" value="Haem_d1_sf"/>
</dbReference>
<protein>
    <submittedName>
        <fullName evidence="3">Lactonase family protein</fullName>
    </submittedName>
</protein>
<dbReference type="Proteomes" id="UP001168613">
    <property type="component" value="Unassembled WGS sequence"/>
</dbReference>
<keyword evidence="2" id="KW-0313">Glucose metabolism</keyword>
<proteinExistence type="inferred from homology"/>
<comment type="caution">
    <text evidence="3">The sequence shown here is derived from an EMBL/GenBank/DDBJ whole genome shotgun (WGS) entry which is preliminary data.</text>
</comment>
<dbReference type="Pfam" id="PF10282">
    <property type="entry name" value="Lactonase"/>
    <property type="match status" value="1"/>
</dbReference>
<evidence type="ECO:0000256" key="1">
    <source>
        <dbReference type="ARBA" id="ARBA00005564"/>
    </source>
</evidence>
<dbReference type="RefSeq" id="WP_266122064.1">
    <property type="nucleotide sequence ID" value="NZ_JAJHNU010000001.1"/>
</dbReference>
<dbReference type="PANTHER" id="PTHR30344:SF1">
    <property type="entry name" value="6-PHOSPHOGLUCONOLACTONASE"/>
    <property type="match status" value="1"/>
</dbReference>
<name>A0ABT8EHF3_9BURK</name>
<keyword evidence="4" id="KW-1185">Reference proteome</keyword>
<dbReference type="Gene3D" id="2.130.10.10">
    <property type="entry name" value="YVTN repeat-like/Quinoprotein amine dehydrogenase"/>
    <property type="match status" value="1"/>
</dbReference>
<dbReference type="InterPro" id="IPR015943">
    <property type="entry name" value="WD40/YVTN_repeat-like_dom_sf"/>
</dbReference>
<evidence type="ECO:0000313" key="3">
    <source>
        <dbReference type="EMBL" id="MDN4120632.1"/>
    </source>
</evidence>
<evidence type="ECO:0000313" key="4">
    <source>
        <dbReference type="Proteomes" id="UP001168613"/>
    </source>
</evidence>
<gene>
    <name evidence="3" type="ORF">LMS43_04945</name>
</gene>
<sequence length="349" mass="38025">MYALVGSRTTRERHARGQGISVYAVCPRSGALELVTIETGLVNPSYLLLSKNGQRVYTVHGDRQEISAFSLNQQTGRLSLLNQQSTQGLNPVHLCFTPDQRAIMVVNHLGASMVVLPIDADGALLPVTQQHSFSGDIGPHRVEQSQAKPHAVVYDPSGRFLVVPDKGLDAVFGFVWEDGRFLPTAQIKVSSREGAGPRHACFHPHMPVMYCVNELDSTVAVYAWDQQHASLHAVQVLSTLAHSFTGNSRAAAIVLSASARHLYVSNRGQDSISIYAVDKETGCLSWQSNVSSQGRTPRFMDFNQSGDYLYVLNEDSDSIVQFAVDADTGALSYLASWPCGSPVCMVFSK</sequence>
<reference evidence="3" key="1">
    <citation type="submission" date="2021-11" db="EMBL/GenBank/DDBJ databases">
        <title>Draft genome sequence of Alcaligenes endophyticus type strain CCUG 75668T.</title>
        <authorList>
            <person name="Salva-Serra F."/>
            <person name="Duran R.E."/>
            <person name="Seeger M."/>
            <person name="Moore E.R.B."/>
            <person name="Jaen-Luchoro D."/>
        </authorList>
    </citation>
    <scope>NUCLEOTIDE SEQUENCE</scope>
    <source>
        <strain evidence="3">CCUG 75668</strain>
    </source>
</reference>
<dbReference type="PANTHER" id="PTHR30344">
    <property type="entry name" value="6-PHOSPHOGLUCONOLACTONASE-RELATED"/>
    <property type="match status" value="1"/>
</dbReference>
<dbReference type="SUPFAM" id="SSF51004">
    <property type="entry name" value="C-terminal (heme d1) domain of cytochrome cd1-nitrite reductase"/>
    <property type="match status" value="1"/>
</dbReference>
<accession>A0ABT8EHF3</accession>
<comment type="similarity">
    <text evidence="1">Belongs to the cycloisomerase 2 family.</text>
</comment>